<organism evidence="2 3">
    <name type="scientific">Ceratodon purpureus</name>
    <name type="common">Fire moss</name>
    <name type="synonym">Dicranum purpureum</name>
    <dbReference type="NCBI Taxonomy" id="3225"/>
    <lineage>
        <taxon>Eukaryota</taxon>
        <taxon>Viridiplantae</taxon>
        <taxon>Streptophyta</taxon>
        <taxon>Embryophyta</taxon>
        <taxon>Bryophyta</taxon>
        <taxon>Bryophytina</taxon>
        <taxon>Bryopsida</taxon>
        <taxon>Dicranidae</taxon>
        <taxon>Pseudoditrichales</taxon>
        <taxon>Ditrichaceae</taxon>
        <taxon>Ceratodon</taxon>
    </lineage>
</organism>
<evidence type="ECO:0000313" key="3">
    <source>
        <dbReference type="Proteomes" id="UP000822688"/>
    </source>
</evidence>
<dbReference type="PANTHER" id="PTHR11216:SF161">
    <property type="entry name" value="CALCIUM-BINDING EF HAND FAMILY PROTEIN"/>
    <property type="match status" value="1"/>
</dbReference>
<comment type="caution">
    <text evidence="2">The sequence shown here is derived from an EMBL/GenBank/DDBJ whole genome shotgun (WGS) entry which is preliminary data.</text>
</comment>
<feature type="compositionally biased region" description="Polar residues" evidence="1">
    <location>
        <begin position="413"/>
        <end position="434"/>
    </location>
</feature>
<feature type="region of interest" description="Disordered" evidence="1">
    <location>
        <begin position="297"/>
        <end position="317"/>
    </location>
</feature>
<dbReference type="GO" id="GO:0006897">
    <property type="term" value="P:endocytosis"/>
    <property type="evidence" value="ECO:0007669"/>
    <property type="project" value="TreeGrafter"/>
</dbReference>
<dbReference type="AlphaFoldDB" id="A0A8T0J2H1"/>
<dbReference type="PANTHER" id="PTHR11216">
    <property type="entry name" value="EH DOMAIN"/>
    <property type="match status" value="1"/>
</dbReference>
<feature type="region of interest" description="Disordered" evidence="1">
    <location>
        <begin position="413"/>
        <end position="463"/>
    </location>
</feature>
<dbReference type="Proteomes" id="UP000822688">
    <property type="component" value="Chromosome 1"/>
</dbReference>
<keyword evidence="3" id="KW-1185">Reference proteome</keyword>
<feature type="compositionally biased region" description="Basic and acidic residues" evidence="1">
    <location>
        <begin position="341"/>
        <end position="353"/>
    </location>
</feature>
<dbReference type="GO" id="GO:0005737">
    <property type="term" value="C:cytoplasm"/>
    <property type="evidence" value="ECO:0007669"/>
    <property type="project" value="TreeGrafter"/>
</dbReference>
<feature type="compositionally biased region" description="Polar residues" evidence="1">
    <location>
        <begin position="453"/>
        <end position="463"/>
    </location>
</feature>
<dbReference type="GO" id="GO:0005886">
    <property type="term" value="C:plasma membrane"/>
    <property type="evidence" value="ECO:0007669"/>
    <property type="project" value="TreeGrafter"/>
</dbReference>
<dbReference type="EMBL" id="CM026421">
    <property type="protein sequence ID" value="KAG0589329.1"/>
    <property type="molecule type" value="Genomic_DNA"/>
</dbReference>
<name>A0A8T0J2H1_CERPU</name>
<protein>
    <submittedName>
        <fullName evidence="2">Uncharacterized protein</fullName>
    </submittedName>
</protein>
<sequence>MHEVNTLNLQYNEKVNSASDVETEIAAEVSTLKHIQERKRELSRALLRLDDENRASESHLQTQLDHIAVDLHKLRKLLLVKAKSLGVEIKQADLTKKIPFGWQPNIQKKAAEWKKGWDTFDDEGFTEVPELHICPPSEVPPMAISTGEVSAAAGDNVEGEDALVLDIDDQCGLHRPSAQAQSSVLESFAASSGSVAITGVSTEKPMRMPVHIDKPRSTNETMTGNAVHNNSSTASGTSTVAAETLTRDAPDIHPGIARETATETSTTPEVKTFVINTPSSRSYPVADSSSEVGSSITLDAVGGNETDKRIGQNDDSAASSLRTALELQSYSRSFQSSAETKASDRELRSRGSFEPEDYFDLSSPRDLSMPLPPSGCAATALEHTTSNRSPAGHDDFKTYGFLAYNIKESSGSSPIFTNSPNQPFNTLVHTTSNHGPEEYPREGLPVFDESGSDAASPNVSGKW</sequence>
<dbReference type="GO" id="GO:0016197">
    <property type="term" value="P:endosomal transport"/>
    <property type="evidence" value="ECO:0007669"/>
    <property type="project" value="TreeGrafter"/>
</dbReference>
<evidence type="ECO:0000313" key="2">
    <source>
        <dbReference type="EMBL" id="KAG0589329.1"/>
    </source>
</evidence>
<proteinExistence type="predicted"/>
<gene>
    <name evidence="2" type="ORF">KC19_1G013400</name>
</gene>
<feature type="region of interest" description="Disordered" evidence="1">
    <location>
        <begin position="332"/>
        <end position="367"/>
    </location>
</feature>
<accession>A0A8T0J2H1</accession>
<evidence type="ECO:0000256" key="1">
    <source>
        <dbReference type="SAM" id="MobiDB-lite"/>
    </source>
</evidence>
<reference evidence="2" key="1">
    <citation type="submission" date="2020-06" db="EMBL/GenBank/DDBJ databases">
        <title>WGS assembly of Ceratodon purpureus strain R40.</title>
        <authorList>
            <person name="Carey S.B."/>
            <person name="Jenkins J."/>
            <person name="Shu S."/>
            <person name="Lovell J.T."/>
            <person name="Sreedasyam A."/>
            <person name="Maumus F."/>
            <person name="Tiley G.P."/>
            <person name="Fernandez-Pozo N."/>
            <person name="Barry K."/>
            <person name="Chen C."/>
            <person name="Wang M."/>
            <person name="Lipzen A."/>
            <person name="Daum C."/>
            <person name="Saski C.A."/>
            <person name="Payton A.C."/>
            <person name="Mcbreen J.C."/>
            <person name="Conrad R.E."/>
            <person name="Kollar L.M."/>
            <person name="Olsson S."/>
            <person name="Huttunen S."/>
            <person name="Landis J.B."/>
            <person name="Wickett N.J."/>
            <person name="Johnson M.G."/>
            <person name="Rensing S.A."/>
            <person name="Grimwood J."/>
            <person name="Schmutz J."/>
            <person name="Mcdaniel S.F."/>
        </authorList>
    </citation>
    <scope>NUCLEOTIDE SEQUENCE</scope>
    <source>
        <strain evidence="2">R40</strain>
    </source>
</reference>